<dbReference type="Pfam" id="PF04488">
    <property type="entry name" value="Gly_transf_sug"/>
    <property type="match status" value="1"/>
</dbReference>
<dbReference type="AlphaFoldDB" id="A0A2H3GAA7"/>
<organism evidence="4 5">
    <name type="scientific">Fusarium oxysporum f. sp. radicis-cucumerinum</name>
    <dbReference type="NCBI Taxonomy" id="327505"/>
    <lineage>
        <taxon>Eukaryota</taxon>
        <taxon>Fungi</taxon>
        <taxon>Dikarya</taxon>
        <taxon>Ascomycota</taxon>
        <taxon>Pezizomycotina</taxon>
        <taxon>Sordariomycetes</taxon>
        <taxon>Hypocreomycetidae</taxon>
        <taxon>Hypocreales</taxon>
        <taxon>Nectriaceae</taxon>
        <taxon>Fusarium</taxon>
        <taxon>Fusarium oxysporum species complex</taxon>
    </lineage>
</organism>
<dbReference type="Proteomes" id="UP000219602">
    <property type="component" value="Chromosome RC"/>
</dbReference>
<evidence type="ECO:0000256" key="1">
    <source>
        <dbReference type="ARBA" id="ARBA00009003"/>
    </source>
</evidence>
<keyword evidence="2" id="KW-0808">Transferase</keyword>
<feature type="transmembrane region" description="Helical" evidence="3">
    <location>
        <begin position="325"/>
        <end position="347"/>
    </location>
</feature>
<dbReference type="InterPro" id="IPR029044">
    <property type="entry name" value="Nucleotide-diphossugar_trans"/>
</dbReference>
<reference evidence="4 5" key="1">
    <citation type="journal article" date="2016" name="Environ. Microbiol.">
        <title>Effector profiles distinguish formae speciales of Fusarium oxysporum.</title>
        <authorList>
            <person name="van Dam P."/>
            <person name="Fokkens L."/>
            <person name="Schmidt S.M."/>
            <person name="Linmans J.H."/>
            <person name="Kistler H.C."/>
            <person name="Ma L.J."/>
            <person name="Rep M."/>
        </authorList>
    </citation>
    <scope>NUCLEOTIDE SEQUENCE [LARGE SCALE GENOMIC DNA]</scope>
    <source>
        <strain evidence="4 5">Forc016</strain>
    </source>
</reference>
<keyword evidence="3" id="KW-0472">Membrane</keyword>
<dbReference type="PANTHER" id="PTHR32385:SF15">
    <property type="entry name" value="INOSITOL PHOSPHOCERAMIDE MANNOSYLTRANSFERASE 1"/>
    <property type="match status" value="1"/>
</dbReference>
<dbReference type="GO" id="GO:0016020">
    <property type="term" value="C:membrane"/>
    <property type="evidence" value="ECO:0007669"/>
    <property type="project" value="GOC"/>
</dbReference>
<keyword evidence="3" id="KW-1133">Transmembrane helix</keyword>
<evidence type="ECO:0000313" key="4">
    <source>
        <dbReference type="EMBL" id="PCD22009.1"/>
    </source>
</evidence>
<dbReference type="GO" id="GO:0000030">
    <property type="term" value="F:mannosyltransferase activity"/>
    <property type="evidence" value="ECO:0007669"/>
    <property type="project" value="TreeGrafter"/>
</dbReference>
<dbReference type="InterPro" id="IPR051706">
    <property type="entry name" value="Glycosyltransferase_domain"/>
</dbReference>
<dbReference type="SUPFAM" id="SSF53448">
    <property type="entry name" value="Nucleotide-diphospho-sugar transferases"/>
    <property type="match status" value="1"/>
</dbReference>
<evidence type="ECO:0000313" key="5">
    <source>
        <dbReference type="Proteomes" id="UP000219602"/>
    </source>
</evidence>
<reference evidence="4 5" key="2">
    <citation type="journal article" date="2017" name="Sci. Rep.">
        <title>A mobile pathogenicity chromosome in Fusarium oxysporum for infection of multiple cucurbit species.</title>
        <authorList>
            <person name="van Dam P."/>
            <person name="Fokkens L."/>
            <person name="Ayukawa Y."/>
            <person name="van der Gragt M."/>
            <person name="Ter Horst A."/>
            <person name="Brankovics B."/>
            <person name="Houterman P.M."/>
            <person name="Arie T."/>
            <person name="Rep M."/>
        </authorList>
    </citation>
    <scope>NUCLEOTIDE SEQUENCE [LARGE SCALE GENOMIC DNA]</scope>
    <source>
        <strain evidence="4 5">Forc016</strain>
    </source>
</reference>
<keyword evidence="3" id="KW-0812">Transmembrane</keyword>
<protein>
    <submittedName>
        <fullName evidence="4">Uncharacterized protein</fullName>
    </submittedName>
</protein>
<sequence>MNIQENIRRLYAPLAHYDRPYDEERFESVSSSSRRWIKIRLGIPRFRKLTLYLLLINLILVGLLVHAFEPLISLLLRNHELFGHEVSIDHHGSPEALHGPDGKKIPRILHQTCANDTIPLAWASSQQSCKEAYSDFEYKLWTDESARNFLLAEFPWYIDTWDNYPFPIQRADAIRYFVLFFYGGIYMDMDTHCNKSFPIHQIESLPGKDHALFQSTLPTGITNDFLISSARHPVFEGAISRLSGFHKGTRLWARLQPYIAIMLSTGPLFLTLAVKDYLLKQSSLPSPTIQVINPWDLLPYISDLETATWHQKDAQILKWLGDRPWTWFSLGFLGFVTGIYIFNYVLLRTFTTLHRKIFCYL</sequence>
<proteinExistence type="inferred from homology"/>
<evidence type="ECO:0000256" key="2">
    <source>
        <dbReference type="ARBA" id="ARBA00022679"/>
    </source>
</evidence>
<evidence type="ECO:0000256" key="3">
    <source>
        <dbReference type="SAM" id="Phobius"/>
    </source>
</evidence>
<dbReference type="EMBL" id="MABQ02000012">
    <property type="protein sequence ID" value="PCD22009.1"/>
    <property type="molecule type" value="Genomic_DNA"/>
</dbReference>
<dbReference type="InterPro" id="IPR007577">
    <property type="entry name" value="GlycoTrfase_DXD_sugar-bd_CS"/>
</dbReference>
<gene>
    <name evidence="4" type="ORF">AU210_015811</name>
</gene>
<feature type="transmembrane region" description="Helical" evidence="3">
    <location>
        <begin position="49"/>
        <end position="68"/>
    </location>
</feature>
<dbReference type="STRING" id="327505.A0A2H3GAA7"/>
<name>A0A2H3GAA7_FUSOX</name>
<comment type="caution">
    <text evidence="4">The sequence shown here is derived from an EMBL/GenBank/DDBJ whole genome shotgun (WGS) entry which is preliminary data.</text>
</comment>
<dbReference type="PANTHER" id="PTHR32385">
    <property type="entry name" value="MANNOSYL PHOSPHORYLINOSITOL CERAMIDE SYNTHASE"/>
    <property type="match status" value="1"/>
</dbReference>
<dbReference type="Gene3D" id="3.90.550.20">
    <property type="match status" value="1"/>
</dbReference>
<comment type="similarity">
    <text evidence="1">Belongs to the glycosyltransferase 32 family.</text>
</comment>
<dbReference type="GO" id="GO:0051999">
    <property type="term" value="P:mannosyl-inositol phosphorylceramide biosynthetic process"/>
    <property type="evidence" value="ECO:0007669"/>
    <property type="project" value="TreeGrafter"/>
</dbReference>
<accession>A0A2H3GAA7</accession>